<accession>A0A9Q1JE43</accession>
<dbReference type="Proteomes" id="UP001152622">
    <property type="component" value="Chromosome 1"/>
</dbReference>
<sequence>MSSSRPERWYQCVSFPGRVTEHPDPETQREIANQMPRGAGLAQGLEPHLLDLSCDDCPCPVPHGRSWRCVTAGIAPV</sequence>
<proteinExistence type="predicted"/>
<comment type="caution">
    <text evidence="1">The sequence shown here is derived from an EMBL/GenBank/DDBJ whole genome shotgun (WGS) entry which is preliminary data.</text>
</comment>
<protein>
    <submittedName>
        <fullName evidence="1">Uncharacterized protein</fullName>
    </submittedName>
</protein>
<dbReference type="AlphaFoldDB" id="A0A9Q1JE43"/>
<gene>
    <name evidence="1" type="ORF">SKAU_G00030960</name>
</gene>
<evidence type="ECO:0000313" key="2">
    <source>
        <dbReference type="Proteomes" id="UP001152622"/>
    </source>
</evidence>
<reference evidence="1" key="1">
    <citation type="journal article" date="2023" name="Science">
        <title>Genome structures resolve the early diversification of teleost fishes.</title>
        <authorList>
            <person name="Parey E."/>
            <person name="Louis A."/>
            <person name="Montfort J."/>
            <person name="Bouchez O."/>
            <person name="Roques C."/>
            <person name="Iampietro C."/>
            <person name="Lluch J."/>
            <person name="Castinel A."/>
            <person name="Donnadieu C."/>
            <person name="Desvignes T."/>
            <person name="Floi Bucao C."/>
            <person name="Jouanno E."/>
            <person name="Wen M."/>
            <person name="Mejri S."/>
            <person name="Dirks R."/>
            <person name="Jansen H."/>
            <person name="Henkel C."/>
            <person name="Chen W.J."/>
            <person name="Zahm M."/>
            <person name="Cabau C."/>
            <person name="Klopp C."/>
            <person name="Thompson A.W."/>
            <person name="Robinson-Rechavi M."/>
            <person name="Braasch I."/>
            <person name="Lecointre G."/>
            <person name="Bobe J."/>
            <person name="Postlethwait J.H."/>
            <person name="Berthelot C."/>
            <person name="Roest Crollius H."/>
            <person name="Guiguen Y."/>
        </authorList>
    </citation>
    <scope>NUCLEOTIDE SEQUENCE</scope>
    <source>
        <strain evidence="1">WJC10195</strain>
    </source>
</reference>
<evidence type="ECO:0000313" key="1">
    <source>
        <dbReference type="EMBL" id="KAJ8382318.1"/>
    </source>
</evidence>
<keyword evidence="2" id="KW-1185">Reference proteome</keyword>
<dbReference type="EMBL" id="JAINUF010000001">
    <property type="protein sequence ID" value="KAJ8382318.1"/>
    <property type="molecule type" value="Genomic_DNA"/>
</dbReference>
<organism evidence="1 2">
    <name type="scientific">Synaphobranchus kaupii</name>
    <name type="common">Kaup's arrowtooth eel</name>
    <dbReference type="NCBI Taxonomy" id="118154"/>
    <lineage>
        <taxon>Eukaryota</taxon>
        <taxon>Metazoa</taxon>
        <taxon>Chordata</taxon>
        <taxon>Craniata</taxon>
        <taxon>Vertebrata</taxon>
        <taxon>Euteleostomi</taxon>
        <taxon>Actinopterygii</taxon>
        <taxon>Neopterygii</taxon>
        <taxon>Teleostei</taxon>
        <taxon>Anguilliformes</taxon>
        <taxon>Synaphobranchidae</taxon>
        <taxon>Synaphobranchus</taxon>
    </lineage>
</organism>
<name>A0A9Q1JE43_SYNKA</name>